<evidence type="ECO:0000313" key="1">
    <source>
        <dbReference type="EMBL" id="OHA21917.1"/>
    </source>
</evidence>
<name>A0A1G2MDE0_9BACT</name>
<dbReference type="EMBL" id="MHRJ01000036">
    <property type="protein sequence ID" value="OHA21917.1"/>
    <property type="molecule type" value="Genomic_DNA"/>
</dbReference>
<evidence type="ECO:0000313" key="2">
    <source>
        <dbReference type="Proteomes" id="UP000176493"/>
    </source>
</evidence>
<comment type="caution">
    <text evidence="1">The sequence shown here is derived from an EMBL/GenBank/DDBJ whole genome shotgun (WGS) entry which is preliminary data.</text>
</comment>
<dbReference type="Proteomes" id="UP000176493">
    <property type="component" value="Unassembled WGS sequence"/>
</dbReference>
<dbReference type="AlphaFoldDB" id="A0A1G2MDE0"/>
<organism evidence="1 2">
    <name type="scientific">Candidatus Taylorbacteria bacterium RIFCSPHIGHO2_02_49_25</name>
    <dbReference type="NCBI Taxonomy" id="1802305"/>
    <lineage>
        <taxon>Bacteria</taxon>
        <taxon>Candidatus Tayloriibacteriota</taxon>
    </lineage>
</organism>
<sequence>MFCSYQLACGQAPADTATPPSAVSTNQSVVFKNPSVLQDGKLIELKGQWLYMQDGRPVFVQTEPIQTPASNAPQGGRGGQPFVLLGPVGGSAYSVQYQYFVSGAESVCHYYPYYYRGYYRSSVYGGYSGYYRPHHSSGGGARYGYRSDGALVLIPSHGSSGYGGYGRSYRAHRHSGGGARYGYRSDGARVLIPSHRR</sequence>
<gene>
    <name evidence="1" type="ORF">A2W52_04160</name>
</gene>
<reference evidence="1 2" key="1">
    <citation type="journal article" date="2016" name="Nat. Commun.">
        <title>Thousands of microbial genomes shed light on interconnected biogeochemical processes in an aquifer system.</title>
        <authorList>
            <person name="Anantharaman K."/>
            <person name="Brown C.T."/>
            <person name="Hug L.A."/>
            <person name="Sharon I."/>
            <person name="Castelle C.J."/>
            <person name="Probst A.J."/>
            <person name="Thomas B.C."/>
            <person name="Singh A."/>
            <person name="Wilkins M.J."/>
            <person name="Karaoz U."/>
            <person name="Brodie E.L."/>
            <person name="Williams K.H."/>
            <person name="Hubbard S.S."/>
            <person name="Banfield J.F."/>
        </authorList>
    </citation>
    <scope>NUCLEOTIDE SEQUENCE [LARGE SCALE GENOMIC DNA]</scope>
</reference>
<protein>
    <submittedName>
        <fullName evidence="1">Uncharacterized protein</fullName>
    </submittedName>
</protein>
<accession>A0A1G2MDE0</accession>
<proteinExistence type="predicted"/>